<evidence type="ECO:0000313" key="1">
    <source>
        <dbReference type="EMBL" id="VVC26809.1"/>
    </source>
</evidence>
<dbReference type="Proteomes" id="UP000325440">
    <property type="component" value="Unassembled WGS sequence"/>
</dbReference>
<organism evidence="1 2">
    <name type="scientific">Cinara cedri</name>
    <dbReference type="NCBI Taxonomy" id="506608"/>
    <lineage>
        <taxon>Eukaryota</taxon>
        <taxon>Metazoa</taxon>
        <taxon>Ecdysozoa</taxon>
        <taxon>Arthropoda</taxon>
        <taxon>Hexapoda</taxon>
        <taxon>Insecta</taxon>
        <taxon>Pterygota</taxon>
        <taxon>Neoptera</taxon>
        <taxon>Paraneoptera</taxon>
        <taxon>Hemiptera</taxon>
        <taxon>Sternorrhyncha</taxon>
        <taxon>Aphidomorpha</taxon>
        <taxon>Aphidoidea</taxon>
        <taxon>Aphididae</taxon>
        <taxon>Lachninae</taxon>
        <taxon>Cinara</taxon>
    </lineage>
</organism>
<reference evidence="1 2" key="1">
    <citation type="submission" date="2019-08" db="EMBL/GenBank/DDBJ databases">
        <authorList>
            <person name="Alioto T."/>
            <person name="Alioto T."/>
            <person name="Gomez Garrido J."/>
        </authorList>
    </citation>
    <scope>NUCLEOTIDE SEQUENCE [LARGE SCALE GENOMIC DNA]</scope>
</reference>
<dbReference type="OrthoDB" id="6622136at2759"/>
<evidence type="ECO:0008006" key="3">
    <source>
        <dbReference type="Google" id="ProtNLM"/>
    </source>
</evidence>
<dbReference type="EMBL" id="CABPRJ010000048">
    <property type="protein sequence ID" value="VVC26809.1"/>
    <property type="molecule type" value="Genomic_DNA"/>
</dbReference>
<evidence type="ECO:0000313" key="2">
    <source>
        <dbReference type="Proteomes" id="UP000325440"/>
    </source>
</evidence>
<sequence length="190" mass="22411">MKKLRVQVPPIRKKDGTWACSEQEKTEIYARHLERVFLSHDINSELDIVQCQQLIATRKKIKHFTPLEAAKVIDDNLNSKIAPDYDEIGPKIPKELPKKAIIHFTYIYNAILHLKYISEQWKPAYVIMLLKPEKSPEDRNFTKCLKPIIEEKHLIPDHQFGFRNKHSTIDQVYCVTYIISKSLEEKDYCY</sequence>
<protein>
    <recommendedName>
        <fullName evidence="3">Reverse transcriptase domain</fullName>
    </recommendedName>
</protein>
<gene>
    <name evidence="1" type="ORF">CINCED_3A010330</name>
</gene>
<keyword evidence="2" id="KW-1185">Reference proteome</keyword>
<accession>A0A5E4MC50</accession>
<proteinExistence type="predicted"/>
<name>A0A5E4MC50_9HEMI</name>
<dbReference type="AlphaFoldDB" id="A0A5E4MC50"/>